<comment type="similarity">
    <text evidence="1">Belongs to the 'GDXG' lipolytic enzyme family.</text>
</comment>
<feature type="domain" description="Alpha/beta hydrolase fold-3" evidence="3">
    <location>
        <begin position="93"/>
        <end position="213"/>
    </location>
</feature>
<accession>A0A6G1DN66</accession>
<sequence>MSTNKRPPARNESGDGDGDIVVDLFPFLRVYKDGRIKKFVRHTSVPASGEKNSNGIVTKDVVIDDNTGVSVRLFLPVDVAVAAAAASRRLPLVVYIHGGAFCSGSASAEMFHRYAESLAARAAVVVVSVDYRLAPDHPLPAGYDDAWAALRWAVSRHSDPWLANYADTTCMFLAGESAGANIVHNHRAQRGVTGRRRRHRGHNTLAAMLLGHPPVTV</sequence>
<dbReference type="InterPro" id="IPR013094">
    <property type="entry name" value="AB_hydrolase_3"/>
</dbReference>
<dbReference type="EMBL" id="SPHZ02000006">
    <property type="protein sequence ID" value="KAF0913937.1"/>
    <property type="molecule type" value="Genomic_DNA"/>
</dbReference>
<dbReference type="OrthoDB" id="689897at2759"/>
<keyword evidence="5" id="KW-1185">Reference proteome</keyword>
<proteinExistence type="inferred from homology"/>
<dbReference type="InterPro" id="IPR029058">
    <property type="entry name" value="AB_hydrolase_fold"/>
</dbReference>
<name>A0A6G1DN66_9ORYZ</name>
<evidence type="ECO:0000313" key="5">
    <source>
        <dbReference type="Proteomes" id="UP000479710"/>
    </source>
</evidence>
<dbReference type="SUPFAM" id="SSF53474">
    <property type="entry name" value="alpha/beta-Hydrolases"/>
    <property type="match status" value="1"/>
</dbReference>
<reference evidence="4 5" key="1">
    <citation type="submission" date="2019-11" db="EMBL/GenBank/DDBJ databases">
        <title>Whole genome sequence of Oryza granulata.</title>
        <authorList>
            <person name="Li W."/>
        </authorList>
    </citation>
    <scope>NUCLEOTIDE SEQUENCE [LARGE SCALE GENOMIC DNA]</scope>
    <source>
        <strain evidence="5">cv. Menghai</strain>
        <tissue evidence="4">Leaf</tissue>
    </source>
</reference>
<dbReference type="PANTHER" id="PTHR23024">
    <property type="entry name" value="ARYLACETAMIDE DEACETYLASE"/>
    <property type="match status" value="1"/>
</dbReference>
<comment type="caution">
    <text evidence="4">The sequence shown here is derived from an EMBL/GenBank/DDBJ whole genome shotgun (WGS) entry which is preliminary data.</text>
</comment>
<protein>
    <recommendedName>
        <fullName evidence="3">Alpha/beta hydrolase fold-3 domain-containing protein</fullName>
    </recommendedName>
</protein>
<dbReference type="InterPro" id="IPR050466">
    <property type="entry name" value="Carboxylest/Gibb_receptor"/>
</dbReference>
<keyword evidence="2" id="KW-0378">Hydrolase</keyword>
<evidence type="ECO:0000313" key="4">
    <source>
        <dbReference type="EMBL" id="KAF0913937.1"/>
    </source>
</evidence>
<dbReference type="Gene3D" id="3.40.50.1820">
    <property type="entry name" value="alpha/beta hydrolase"/>
    <property type="match status" value="1"/>
</dbReference>
<evidence type="ECO:0000256" key="2">
    <source>
        <dbReference type="ARBA" id="ARBA00022801"/>
    </source>
</evidence>
<dbReference type="Proteomes" id="UP000479710">
    <property type="component" value="Unassembled WGS sequence"/>
</dbReference>
<evidence type="ECO:0000256" key="1">
    <source>
        <dbReference type="ARBA" id="ARBA00010515"/>
    </source>
</evidence>
<dbReference type="InterPro" id="IPR002168">
    <property type="entry name" value="Lipase_GDXG_HIS_AS"/>
</dbReference>
<dbReference type="GO" id="GO:0016787">
    <property type="term" value="F:hydrolase activity"/>
    <property type="evidence" value="ECO:0007669"/>
    <property type="project" value="UniProtKB-KW"/>
</dbReference>
<dbReference type="Pfam" id="PF07859">
    <property type="entry name" value="Abhydrolase_3"/>
    <property type="match status" value="1"/>
</dbReference>
<evidence type="ECO:0000259" key="3">
    <source>
        <dbReference type="Pfam" id="PF07859"/>
    </source>
</evidence>
<dbReference type="AlphaFoldDB" id="A0A6G1DN66"/>
<gene>
    <name evidence="4" type="ORF">E2562_025352</name>
</gene>
<organism evidence="4 5">
    <name type="scientific">Oryza meyeriana var. granulata</name>
    <dbReference type="NCBI Taxonomy" id="110450"/>
    <lineage>
        <taxon>Eukaryota</taxon>
        <taxon>Viridiplantae</taxon>
        <taxon>Streptophyta</taxon>
        <taxon>Embryophyta</taxon>
        <taxon>Tracheophyta</taxon>
        <taxon>Spermatophyta</taxon>
        <taxon>Magnoliopsida</taxon>
        <taxon>Liliopsida</taxon>
        <taxon>Poales</taxon>
        <taxon>Poaceae</taxon>
        <taxon>BOP clade</taxon>
        <taxon>Oryzoideae</taxon>
        <taxon>Oryzeae</taxon>
        <taxon>Oryzinae</taxon>
        <taxon>Oryza</taxon>
        <taxon>Oryza meyeriana</taxon>
    </lineage>
</organism>
<dbReference type="PANTHER" id="PTHR23024:SF563">
    <property type="entry name" value="OS09G0435700 PROTEIN"/>
    <property type="match status" value="1"/>
</dbReference>
<dbReference type="PROSITE" id="PS01173">
    <property type="entry name" value="LIPASE_GDXG_HIS"/>
    <property type="match status" value="1"/>
</dbReference>